<evidence type="ECO:0000256" key="1">
    <source>
        <dbReference type="SAM" id="Phobius"/>
    </source>
</evidence>
<proteinExistence type="predicted"/>
<organism evidence="2 3">
    <name type="scientific">Desmophyllum pertusum</name>
    <dbReference type="NCBI Taxonomy" id="174260"/>
    <lineage>
        <taxon>Eukaryota</taxon>
        <taxon>Metazoa</taxon>
        <taxon>Cnidaria</taxon>
        <taxon>Anthozoa</taxon>
        <taxon>Hexacorallia</taxon>
        <taxon>Scleractinia</taxon>
        <taxon>Caryophylliina</taxon>
        <taxon>Caryophylliidae</taxon>
        <taxon>Desmophyllum</taxon>
    </lineage>
</organism>
<keyword evidence="3" id="KW-1185">Reference proteome</keyword>
<reference evidence="2" key="1">
    <citation type="submission" date="2023-01" db="EMBL/GenBank/DDBJ databases">
        <title>Genome assembly of the deep-sea coral Lophelia pertusa.</title>
        <authorList>
            <person name="Herrera S."/>
            <person name="Cordes E."/>
        </authorList>
    </citation>
    <scope>NUCLEOTIDE SEQUENCE</scope>
    <source>
        <strain evidence="2">USNM1676648</strain>
        <tissue evidence="2">Polyp</tissue>
    </source>
</reference>
<feature type="transmembrane region" description="Helical" evidence="1">
    <location>
        <begin position="41"/>
        <end position="62"/>
    </location>
</feature>
<keyword evidence="1" id="KW-1133">Transmembrane helix</keyword>
<dbReference type="Proteomes" id="UP001163046">
    <property type="component" value="Unassembled WGS sequence"/>
</dbReference>
<feature type="transmembrane region" description="Helical" evidence="1">
    <location>
        <begin position="180"/>
        <end position="204"/>
    </location>
</feature>
<sequence>MAWMKKLTSFLVVLVCRFTLFLFITISSCFLQGIPNINTCFLSVFLSCIIPLPPASFLIHPADYLFTKICQIVRAYTTLVSKAQMIFISLPYRVVHFILYGWLESTLRYVINHIRFTIPKITTTAKSKMFAQLLPWLRTLHDMLRMNYLVTSFVSRFMVRMARITSRFLSKLVHVRLLRMFFFVRKVIGLLFVVGAALVCVPGLEPVPNLLATGHLYPGSLIRFQRCAKYDDSTACHASFLEFSYSMWNLTRTGIFIVMCWVANRRSWKPPARDLTFLVERCLALNNKTYVQLLICAAGLPLLMNGHCFSQTVHNIVCTVNLLLFMVTLNGYHSRTSVMVFHALCTVAMNAQSLLVAVYNIYGNLQTQGNDSITTLLYIMELYLMLLVLADSSTRVINKVRNPKLDIMSEES</sequence>
<accession>A0A9W9YBU0</accession>
<feature type="transmembrane region" description="Helical" evidence="1">
    <location>
        <begin position="313"/>
        <end position="332"/>
    </location>
</feature>
<evidence type="ECO:0000313" key="2">
    <source>
        <dbReference type="EMBL" id="KAJ7333046.1"/>
    </source>
</evidence>
<dbReference type="AlphaFoldDB" id="A0A9W9YBU0"/>
<feature type="transmembrane region" description="Helical" evidence="1">
    <location>
        <begin position="373"/>
        <end position="390"/>
    </location>
</feature>
<name>A0A9W9YBU0_9CNID</name>
<feature type="transmembrane region" description="Helical" evidence="1">
    <location>
        <begin position="339"/>
        <end position="361"/>
    </location>
</feature>
<gene>
    <name evidence="2" type="ORF">OS493_018215</name>
</gene>
<evidence type="ECO:0000313" key="3">
    <source>
        <dbReference type="Proteomes" id="UP001163046"/>
    </source>
</evidence>
<dbReference type="OrthoDB" id="5974176at2759"/>
<dbReference type="PROSITE" id="PS51257">
    <property type="entry name" value="PROKAR_LIPOPROTEIN"/>
    <property type="match status" value="1"/>
</dbReference>
<protein>
    <submittedName>
        <fullName evidence="2">Uncharacterized protein</fullName>
    </submittedName>
</protein>
<keyword evidence="1" id="KW-0812">Transmembrane</keyword>
<dbReference type="EMBL" id="MU827787">
    <property type="protein sequence ID" value="KAJ7333046.1"/>
    <property type="molecule type" value="Genomic_DNA"/>
</dbReference>
<keyword evidence="1" id="KW-0472">Membrane</keyword>
<comment type="caution">
    <text evidence="2">The sequence shown here is derived from an EMBL/GenBank/DDBJ whole genome shotgun (WGS) entry which is preliminary data.</text>
</comment>